<evidence type="ECO:0000313" key="9">
    <source>
        <dbReference type="Proteomes" id="UP000663879"/>
    </source>
</evidence>
<comment type="similarity">
    <text evidence="1">Belongs to the peptidase C48 family.</text>
</comment>
<feature type="compositionally biased region" description="Polar residues" evidence="6">
    <location>
        <begin position="192"/>
        <end position="212"/>
    </location>
</feature>
<evidence type="ECO:0000259" key="7">
    <source>
        <dbReference type="PROSITE" id="PS50600"/>
    </source>
</evidence>
<keyword evidence="3" id="KW-0378">Hydrolase</keyword>
<dbReference type="SUPFAM" id="SSF54001">
    <property type="entry name" value="Cysteine proteinases"/>
    <property type="match status" value="1"/>
</dbReference>
<evidence type="ECO:0000256" key="5">
    <source>
        <dbReference type="SAM" id="Coils"/>
    </source>
</evidence>
<keyword evidence="4" id="KW-0788">Thiol protease</keyword>
<evidence type="ECO:0000256" key="3">
    <source>
        <dbReference type="ARBA" id="ARBA00022801"/>
    </source>
</evidence>
<evidence type="ECO:0000256" key="2">
    <source>
        <dbReference type="ARBA" id="ARBA00022670"/>
    </source>
</evidence>
<dbReference type="PROSITE" id="PS50600">
    <property type="entry name" value="ULP_PROTEASE"/>
    <property type="match status" value="1"/>
</dbReference>
<name>A0A813MBE1_9BILA</name>
<organism evidence="8 9">
    <name type="scientific">Brachionus calyciflorus</name>
    <dbReference type="NCBI Taxonomy" id="104777"/>
    <lineage>
        <taxon>Eukaryota</taxon>
        <taxon>Metazoa</taxon>
        <taxon>Spiralia</taxon>
        <taxon>Gnathifera</taxon>
        <taxon>Rotifera</taxon>
        <taxon>Eurotatoria</taxon>
        <taxon>Monogononta</taxon>
        <taxon>Pseudotrocha</taxon>
        <taxon>Ploima</taxon>
        <taxon>Brachionidae</taxon>
        <taxon>Brachionus</taxon>
    </lineage>
</organism>
<dbReference type="InterPro" id="IPR003653">
    <property type="entry name" value="Peptidase_C48_C"/>
</dbReference>
<dbReference type="GO" id="GO:0016929">
    <property type="term" value="F:deSUMOylase activity"/>
    <property type="evidence" value="ECO:0007669"/>
    <property type="project" value="TreeGrafter"/>
</dbReference>
<dbReference type="PANTHER" id="PTHR12606">
    <property type="entry name" value="SENTRIN/SUMO-SPECIFIC PROTEASE"/>
    <property type="match status" value="1"/>
</dbReference>
<feature type="domain" description="Ubiquitin-like protease family profile" evidence="7">
    <location>
        <begin position="360"/>
        <end position="523"/>
    </location>
</feature>
<feature type="coiled-coil region" evidence="5">
    <location>
        <begin position="316"/>
        <end position="343"/>
    </location>
</feature>
<dbReference type="GO" id="GO:0006508">
    <property type="term" value="P:proteolysis"/>
    <property type="evidence" value="ECO:0007669"/>
    <property type="project" value="UniProtKB-KW"/>
</dbReference>
<dbReference type="GO" id="GO:0016926">
    <property type="term" value="P:protein desumoylation"/>
    <property type="evidence" value="ECO:0007669"/>
    <property type="project" value="TreeGrafter"/>
</dbReference>
<dbReference type="Gene3D" id="3.40.395.10">
    <property type="entry name" value="Adenoviral Proteinase, Chain A"/>
    <property type="match status" value="1"/>
</dbReference>
<evidence type="ECO:0000256" key="4">
    <source>
        <dbReference type="ARBA" id="ARBA00022807"/>
    </source>
</evidence>
<dbReference type="Pfam" id="PF02902">
    <property type="entry name" value="Peptidase_C48"/>
    <property type="match status" value="1"/>
</dbReference>
<dbReference type="GO" id="GO:0080090">
    <property type="term" value="P:regulation of primary metabolic process"/>
    <property type="evidence" value="ECO:0007669"/>
    <property type="project" value="UniProtKB-ARBA"/>
</dbReference>
<dbReference type="Proteomes" id="UP000663879">
    <property type="component" value="Unassembled WGS sequence"/>
</dbReference>
<evidence type="ECO:0000256" key="1">
    <source>
        <dbReference type="ARBA" id="ARBA00005234"/>
    </source>
</evidence>
<gene>
    <name evidence="8" type="ORF">OXX778_LOCUS1678</name>
</gene>
<dbReference type="FunFam" id="3.40.395.10:FF:000001">
    <property type="entry name" value="Sentrin-specific protease 1"/>
    <property type="match status" value="1"/>
</dbReference>
<accession>A0A813MBE1</accession>
<dbReference type="OrthoDB" id="1939479at2759"/>
<proteinExistence type="inferred from homology"/>
<protein>
    <recommendedName>
        <fullName evidence="7">Ubiquitin-like protease family profile domain-containing protein</fullName>
    </recommendedName>
</protein>
<dbReference type="InterPro" id="IPR038765">
    <property type="entry name" value="Papain-like_cys_pep_sf"/>
</dbReference>
<comment type="caution">
    <text evidence="8">The sequence shown here is derived from an EMBL/GenBank/DDBJ whole genome shotgun (WGS) entry which is preliminary data.</text>
</comment>
<keyword evidence="5" id="KW-0175">Coiled coil</keyword>
<evidence type="ECO:0000313" key="8">
    <source>
        <dbReference type="EMBL" id="CAF0716238.1"/>
    </source>
</evidence>
<dbReference type="GO" id="GO:0060255">
    <property type="term" value="P:regulation of macromolecule metabolic process"/>
    <property type="evidence" value="ECO:0007669"/>
    <property type="project" value="UniProtKB-ARBA"/>
</dbReference>
<dbReference type="PANTHER" id="PTHR12606:SF141">
    <property type="entry name" value="GH15225P-RELATED"/>
    <property type="match status" value="1"/>
</dbReference>
<keyword evidence="9" id="KW-1185">Reference proteome</keyword>
<dbReference type="GO" id="GO:0005634">
    <property type="term" value="C:nucleus"/>
    <property type="evidence" value="ECO:0007669"/>
    <property type="project" value="TreeGrafter"/>
</dbReference>
<reference evidence="8" key="1">
    <citation type="submission" date="2021-02" db="EMBL/GenBank/DDBJ databases">
        <authorList>
            <person name="Nowell W R."/>
        </authorList>
    </citation>
    <scope>NUCLEOTIDE SEQUENCE</scope>
    <source>
        <strain evidence="8">Ploen Becks lab</strain>
    </source>
</reference>
<dbReference type="AlphaFoldDB" id="A0A813MBE1"/>
<keyword evidence="2" id="KW-0645">Protease</keyword>
<sequence length="554" mass="64517">MPNITLNQSEHFEFRPFKIESTSTPFINQNKNKNLNHSKIQKLSSSLVHNTSKVGKISKRKNEKTTKKMSNFGNYQSYDLIEKEKFRELIKANLVNVNKNNNSNKYLEVTQLNKTLSFSPFPKIQDDMGDYKKILKAESLVEKYTNNGKISCGYSRKINLENVGTLKNFKNDKTLEPSIVELDLTKDDSNSSDKQIQNNSLIKKSAQKRPTTTTIQQIGNEENINSLSTFETISKVNRRLSEFEKKMNEKLNKSHSVLDIIIKSQSKPSALVLQEARYNQAKIQKLDREKIERDLAYNFSQKLHLEASKLAGIVYEEKDEEEVEEIEDEFPELGEEHETLIKNALVPHPQDEVLINGFGAGITRRDIQTLKGLNWLNDEIINFYMSLLCERSQNDQSLLKVHAFTTFFYPKLIKDGYSTLRRWTRKIDIFSHDLILIPVHLGLHWTLSCIDFSCKEVRYYDSMNGNNNDCLKALKNYIKEEYSDKKGGQFDFTNWNFFHVKDVPQQMNGSDCGMFTCKYAEFLSRGKTLFNFNQSHMPYFRKRMIWEIVNKKLL</sequence>
<dbReference type="EMBL" id="CAJNOC010000114">
    <property type="protein sequence ID" value="CAF0716238.1"/>
    <property type="molecule type" value="Genomic_DNA"/>
</dbReference>
<feature type="region of interest" description="Disordered" evidence="6">
    <location>
        <begin position="186"/>
        <end position="212"/>
    </location>
</feature>
<evidence type="ECO:0000256" key="6">
    <source>
        <dbReference type="SAM" id="MobiDB-lite"/>
    </source>
</evidence>